<name>A0ABW4NFA7_9SPHN</name>
<gene>
    <name evidence="3" type="ORF">ACFSC3_14405</name>
</gene>
<keyword evidence="4" id="KW-1185">Reference proteome</keyword>
<protein>
    <submittedName>
        <fullName evidence="3">TadE/TadG family type IV pilus assembly protein</fullName>
    </submittedName>
</protein>
<dbReference type="Pfam" id="PF07811">
    <property type="entry name" value="TadE"/>
    <property type="match status" value="1"/>
</dbReference>
<dbReference type="EMBL" id="JBHUFC010000006">
    <property type="protein sequence ID" value="MFD1788756.1"/>
    <property type="molecule type" value="Genomic_DNA"/>
</dbReference>
<evidence type="ECO:0000256" key="1">
    <source>
        <dbReference type="SAM" id="Phobius"/>
    </source>
</evidence>
<dbReference type="InterPro" id="IPR012495">
    <property type="entry name" value="TadE-like_dom"/>
</dbReference>
<keyword evidence="1" id="KW-0472">Membrane</keyword>
<keyword evidence="1" id="KW-0812">Transmembrane</keyword>
<organism evidence="3 4">
    <name type="scientific">Sphingomonas floccifaciens</name>
    <dbReference type="NCBI Taxonomy" id="1844115"/>
    <lineage>
        <taxon>Bacteria</taxon>
        <taxon>Pseudomonadati</taxon>
        <taxon>Pseudomonadota</taxon>
        <taxon>Alphaproteobacteria</taxon>
        <taxon>Sphingomonadales</taxon>
        <taxon>Sphingomonadaceae</taxon>
        <taxon>Sphingomonas</taxon>
    </lineage>
</organism>
<feature type="domain" description="TadE-like" evidence="2">
    <location>
        <begin position="13"/>
        <end position="54"/>
    </location>
</feature>
<feature type="transmembrane region" description="Helical" evidence="1">
    <location>
        <begin position="12"/>
        <end position="34"/>
    </location>
</feature>
<accession>A0ABW4NFA7</accession>
<evidence type="ECO:0000313" key="4">
    <source>
        <dbReference type="Proteomes" id="UP001597283"/>
    </source>
</evidence>
<comment type="caution">
    <text evidence="3">The sequence shown here is derived from an EMBL/GenBank/DDBJ whole genome shotgun (WGS) entry which is preliminary data.</text>
</comment>
<sequence>MRPIVRALRDARGASIVEFAIVLPFLILCIAMLVDVGTGISEQMRLKQAAQAGVNYAIDKGFDADKIIEVVRSSTDQPDIVVSPAPSKFCACALESGLTEQICSAKCSSGNAPAEYVRVSTTFTHRRLIALPGLDASYTLVSESRGRLK</sequence>
<evidence type="ECO:0000259" key="2">
    <source>
        <dbReference type="Pfam" id="PF07811"/>
    </source>
</evidence>
<evidence type="ECO:0000313" key="3">
    <source>
        <dbReference type="EMBL" id="MFD1788756.1"/>
    </source>
</evidence>
<reference evidence="4" key="1">
    <citation type="journal article" date="2019" name="Int. J. Syst. Evol. Microbiol.">
        <title>The Global Catalogue of Microorganisms (GCM) 10K type strain sequencing project: providing services to taxonomists for standard genome sequencing and annotation.</title>
        <authorList>
            <consortium name="The Broad Institute Genomics Platform"/>
            <consortium name="The Broad Institute Genome Sequencing Center for Infectious Disease"/>
            <person name="Wu L."/>
            <person name="Ma J."/>
        </authorList>
    </citation>
    <scope>NUCLEOTIDE SEQUENCE [LARGE SCALE GENOMIC DNA]</scope>
    <source>
        <strain evidence="4">Q85</strain>
    </source>
</reference>
<dbReference type="Proteomes" id="UP001597283">
    <property type="component" value="Unassembled WGS sequence"/>
</dbReference>
<keyword evidence="1" id="KW-1133">Transmembrane helix</keyword>
<proteinExistence type="predicted"/>